<gene>
    <name evidence="1" type="ORF">SCALOS_LOCUS4645</name>
</gene>
<evidence type="ECO:0000313" key="1">
    <source>
        <dbReference type="EMBL" id="CAG8535974.1"/>
    </source>
</evidence>
<accession>A0ACA9LKC3</accession>
<protein>
    <submittedName>
        <fullName evidence="1">847_t:CDS:1</fullName>
    </submittedName>
</protein>
<name>A0ACA9LKC3_9GLOM</name>
<evidence type="ECO:0000313" key="2">
    <source>
        <dbReference type="Proteomes" id="UP000789860"/>
    </source>
</evidence>
<keyword evidence="2" id="KW-1185">Reference proteome</keyword>
<proteinExistence type="predicted"/>
<organism evidence="1 2">
    <name type="scientific">Scutellospora calospora</name>
    <dbReference type="NCBI Taxonomy" id="85575"/>
    <lineage>
        <taxon>Eukaryota</taxon>
        <taxon>Fungi</taxon>
        <taxon>Fungi incertae sedis</taxon>
        <taxon>Mucoromycota</taxon>
        <taxon>Glomeromycotina</taxon>
        <taxon>Glomeromycetes</taxon>
        <taxon>Diversisporales</taxon>
        <taxon>Gigasporaceae</taxon>
        <taxon>Scutellospora</taxon>
    </lineage>
</organism>
<sequence length="310" mass="34236">PTISITDPAAILAAFGVPAGLYVVSQLFKIVIDHLNIYLFNSVYRYCCEYGIKELSKSCKENSYSRLGHSVSDHKYTLSMRCNHLIIFSCTFLSISHGNGTQDMFYDRDDVLYLSLHRWDNGNFYPYSGSTSDLGSGAGLGKNVNITFSSEDDKIDAMGDTEYVAAFEHIVMPIATQYNPDIVIVSAGFDAAEGHDDFIGGYKITPRGGYVLEPLSASASACLSALLGPELSPLEQYQLIGGLNSVKPNSAAVSSFQKVVATLKPYWKFSEQVMRDDFRFSLPSEWRAVNSLSTRPKRAPKPKRRMPVEG</sequence>
<feature type="non-terminal residue" evidence="1">
    <location>
        <position position="1"/>
    </location>
</feature>
<dbReference type="Proteomes" id="UP000789860">
    <property type="component" value="Unassembled WGS sequence"/>
</dbReference>
<comment type="caution">
    <text evidence="1">The sequence shown here is derived from an EMBL/GenBank/DDBJ whole genome shotgun (WGS) entry which is preliminary data.</text>
</comment>
<reference evidence="1" key="1">
    <citation type="submission" date="2021-06" db="EMBL/GenBank/DDBJ databases">
        <authorList>
            <person name="Kallberg Y."/>
            <person name="Tangrot J."/>
            <person name="Rosling A."/>
        </authorList>
    </citation>
    <scope>NUCLEOTIDE SEQUENCE</scope>
    <source>
        <strain evidence="1">AU212A</strain>
    </source>
</reference>
<dbReference type="EMBL" id="CAJVPM010006529">
    <property type="protein sequence ID" value="CAG8535974.1"/>
    <property type="molecule type" value="Genomic_DNA"/>
</dbReference>